<keyword evidence="1" id="KW-0418">Kinase</keyword>
<proteinExistence type="predicted"/>
<reference evidence="1 2" key="1">
    <citation type="submission" date="2018-02" db="EMBL/GenBank/DDBJ databases">
        <title>Draft genome of wild Prunus yedoensis var. nudiflora.</title>
        <authorList>
            <person name="Baek S."/>
            <person name="Kim J.-H."/>
            <person name="Choi K."/>
            <person name="Kim G.-B."/>
            <person name="Cho A."/>
            <person name="Jang H."/>
            <person name="Shin C.-H."/>
            <person name="Yu H.-J."/>
            <person name="Mun J.-H."/>
        </authorList>
    </citation>
    <scope>NUCLEOTIDE SEQUENCE [LARGE SCALE GENOMIC DNA]</scope>
    <source>
        <strain evidence="2">cv. Jeju island</strain>
        <tissue evidence="1">Leaf</tissue>
    </source>
</reference>
<sequence>MEDCRPLSSSQLSSKVINSHLVKPSADVNSTDRWGRTPLSEARSFSQEAVCKILEARGGIDPGLTPNFRAMKLNTLGEHGVSDAYWRGRFCYFNFFWNIIATKAPQRTSYTQSLVILPLWSSIAPLY</sequence>
<dbReference type="SUPFAM" id="SSF48403">
    <property type="entry name" value="Ankyrin repeat"/>
    <property type="match status" value="1"/>
</dbReference>
<comment type="caution">
    <text evidence="1">The sequence shown here is derived from an EMBL/GenBank/DDBJ whole genome shotgun (WGS) entry which is preliminary data.</text>
</comment>
<name>A0A314XIN5_PRUYE</name>
<protein>
    <submittedName>
        <fullName evidence="1">Serine/threonine-protein kinase STY8</fullName>
    </submittedName>
</protein>
<dbReference type="InterPro" id="IPR036770">
    <property type="entry name" value="Ankyrin_rpt-contain_sf"/>
</dbReference>
<dbReference type="GO" id="GO:0016301">
    <property type="term" value="F:kinase activity"/>
    <property type="evidence" value="ECO:0007669"/>
    <property type="project" value="UniProtKB-KW"/>
</dbReference>
<organism evidence="1 2">
    <name type="scientific">Prunus yedoensis var. nudiflora</name>
    <dbReference type="NCBI Taxonomy" id="2094558"/>
    <lineage>
        <taxon>Eukaryota</taxon>
        <taxon>Viridiplantae</taxon>
        <taxon>Streptophyta</taxon>
        <taxon>Embryophyta</taxon>
        <taxon>Tracheophyta</taxon>
        <taxon>Spermatophyta</taxon>
        <taxon>Magnoliopsida</taxon>
        <taxon>eudicotyledons</taxon>
        <taxon>Gunneridae</taxon>
        <taxon>Pentapetalae</taxon>
        <taxon>rosids</taxon>
        <taxon>fabids</taxon>
        <taxon>Rosales</taxon>
        <taxon>Rosaceae</taxon>
        <taxon>Amygdaloideae</taxon>
        <taxon>Amygdaleae</taxon>
        <taxon>Prunus</taxon>
    </lineage>
</organism>
<keyword evidence="2" id="KW-1185">Reference proteome</keyword>
<dbReference type="STRING" id="2094558.A0A314XIN5"/>
<dbReference type="EMBL" id="PJQY01002394">
    <property type="protein sequence ID" value="PQP94034.1"/>
    <property type="molecule type" value="Genomic_DNA"/>
</dbReference>
<dbReference type="AlphaFoldDB" id="A0A314XIN5"/>
<keyword evidence="1" id="KW-0808">Transferase</keyword>
<accession>A0A314XIN5</accession>
<evidence type="ECO:0000313" key="1">
    <source>
        <dbReference type="EMBL" id="PQP94034.1"/>
    </source>
</evidence>
<gene>
    <name evidence="1" type="ORF">Pyn_31664</name>
</gene>
<evidence type="ECO:0000313" key="2">
    <source>
        <dbReference type="Proteomes" id="UP000250321"/>
    </source>
</evidence>
<dbReference type="Proteomes" id="UP000250321">
    <property type="component" value="Unassembled WGS sequence"/>
</dbReference>
<dbReference type="OrthoDB" id="1252868at2759"/>
<dbReference type="Gene3D" id="1.25.40.20">
    <property type="entry name" value="Ankyrin repeat-containing domain"/>
    <property type="match status" value="1"/>
</dbReference>